<feature type="binding site" evidence="13">
    <location>
        <begin position="354"/>
        <end position="358"/>
    </location>
    <ligand>
        <name>4-amino-2-methyl-5-(diphosphooxymethyl)pyrimidine</name>
        <dbReference type="ChEBI" id="CHEBI:57841"/>
    </ligand>
</feature>
<organism evidence="16 17">
    <name type="scientific">Aeromonas schubertii</name>
    <dbReference type="NCBI Taxonomy" id="652"/>
    <lineage>
        <taxon>Bacteria</taxon>
        <taxon>Pseudomonadati</taxon>
        <taxon>Pseudomonadota</taxon>
        <taxon>Gammaproteobacteria</taxon>
        <taxon>Aeromonadales</taxon>
        <taxon>Aeromonadaceae</taxon>
        <taxon>Aeromonas</taxon>
    </lineage>
</organism>
<dbReference type="HAMAP" id="MF_00097">
    <property type="entry name" value="TMP_synthase"/>
    <property type="match status" value="1"/>
</dbReference>
<dbReference type="AlphaFoldDB" id="A0A0S2SI95"/>
<evidence type="ECO:0000256" key="6">
    <source>
        <dbReference type="ARBA" id="ARBA00022840"/>
    </source>
</evidence>
<keyword evidence="7 13" id="KW-0460">Magnesium</keyword>
<dbReference type="PANTHER" id="PTHR20858">
    <property type="entry name" value="PHOSPHOMETHYLPYRIMIDINE KINASE"/>
    <property type="match status" value="1"/>
</dbReference>
<evidence type="ECO:0000259" key="15">
    <source>
        <dbReference type="Pfam" id="PF08543"/>
    </source>
</evidence>
<dbReference type="GO" id="GO:0005524">
    <property type="term" value="F:ATP binding"/>
    <property type="evidence" value="ECO:0007669"/>
    <property type="project" value="UniProtKB-KW"/>
</dbReference>
<feature type="binding site" evidence="13">
    <location>
        <position position="483"/>
    </location>
    <ligand>
        <name>2-[(2R,5Z)-2-carboxy-4-methylthiazol-5(2H)-ylidene]ethyl phosphate</name>
        <dbReference type="ChEBI" id="CHEBI:62899"/>
    </ligand>
</feature>
<dbReference type="GO" id="GO:0000287">
    <property type="term" value="F:magnesium ion binding"/>
    <property type="evidence" value="ECO:0007669"/>
    <property type="project" value="UniProtKB-UniRule"/>
</dbReference>
<dbReference type="EC" id="2.5.1.3" evidence="13"/>
<evidence type="ECO:0000313" key="17">
    <source>
        <dbReference type="Proteomes" id="UP000058114"/>
    </source>
</evidence>
<evidence type="ECO:0000313" key="16">
    <source>
        <dbReference type="EMBL" id="ALP41414.1"/>
    </source>
</evidence>
<dbReference type="GO" id="GO:0009229">
    <property type="term" value="P:thiamine diphosphate biosynthetic process"/>
    <property type="evidence" value="ECO:0007669"/>
    <property type="project" value="UniProtKB-UniRule"/>
</dbReference>
<evidence type="ECO:0000256" key="1">
    <source>
        <dbReference type="ARBA" id="ARBA00005165"/>
    </source>
</evidence>
<feature type="binding site" evidence="13">
    <location>
        <position position="454"/>
    </location>
    <ligand>
        <name>4-amino-2-methyl-5-(diphosphooxymethyl)pyrimidine</name>
        <dbReference type="ChEBI" id="CHEBI:57841"/>
    </ligand>
</feature>
<comment type="cofactor">
    <cofactor evidence="13">
        <name>Mg(2+)</name>
        <dbReference type="ChEBI" id="CHEBI:18420"/>
    </cofactor>
    <text evidence="13">Binds 1 Mg(2+) ion per subunit.</text>
</comment>
<dbReference type="GO" id="GO:0008902">
    <property type="term" value="F:hydroxymethylpyrimidine kinase activity"/>
    <property type="evidence" value="ECO:0007669"/>
    <property type="project" value="TreeGrafter"/>
</dbReference>
<dbReference type="KEGG" id="asr:WL1483_1995"/>
<reference evidence="17" key="1">
    <citation type="submission" date="2015-10" db="EMBL/GenBank/DDBJ databases">
        <title>Complete Genome Sequence of Aeromonas schubertii strain WL1483.</title>
        <authorList>
            <person name="Liu L."/>
        </authorList>
    </citation>
    <scope>NUCLEOTIDE SEQUENCE [LARGE SCALE GENOMIC DNA]</scope>
    <source>
        <strain evidence="17">WL1483</strain>
    </source>
</reference>
<feature type="binding site" evidence="13">
    <location>
        <begin position="503"/>
        <end position="504"/>
    </location>
    <ligand>
        <name>2-[(2R,5Z)-2-carboxy-4-methylthiazol-5(2H)-ylidene]ethyl phosphate</name>
        <dbReference type="ChEBI" id="CHEBI:62899"/>
    </ligand>
</feature>
<dbReference type="FunFam" id="3.40.1190.20:FF:000003">
    <property type="entry name" value="Phosphomethylpyrimidine kinase ThiD"/>
    <property type="match status" value="1"/>
</dbReference>
<keyword evidence="2 13" id="KW-0808">Transferase</keyword>
<dbReference type="InterPro" id="IPR036206">
    <property type="entry name" value="ThiamineP_synth_sf"/>
</dbReference>
<dbReference type="InterPro" id="IPR013785">
    <property type="entry name" value="Aldolase_TIM"/>
</dbReference>
<dbReference type="PATRIC" id="fig|652.5.peg.4006"/>
<comment type="catalytic activity">
    <reaction evidence="11 13">
        <text>2-(2-carboxy-4-methylthiazol-5-yl)ethyl phosphate + 4-amino-2-methyl-5-(diphosphooxymethyl)pyrimidine + 2 H(+) = thiamine phosphate + CO2 + diphosphate</text>
        <dbReference type="Rhea" id="RHEA:47848"/>
        <dbReference type="ChEBI" id="CHEBI:15378"/>
        <dbReference type="ChEBI" id="CHEBI:16526"/>
        <dbReference type="ChEBI" id="CHEBI:33019"/>
        <dbReference type="ChEBI" id="CHEBI:37575"/>
        <dbReference type="ChEBI" id="CHEBI:57841"/>
        <dbReference type="ChEBI" id="CHEBI:62890"/>
        <dbReference type="EC" id="2.5.1.3"/>
    </reaction>
</comment>
<dbReference type="InterPro" id="IPR004399">
    <property type="entry name" value="HMP/HMP-P_kinase_dom"/>
</dbReference>
<dbReference type="NCBIfam" id="TIGR00693">
    <property type="entry name" value="thiE"/>
    <property type="match status" value="1"/>
</dbReference>
<dbReference type="InterPro" id="IPR029056">
    <property type="entry name" value="Ribokinase-like"/>
</dbReference>
<feature type="binding site" evidence="13">
    <location>
        <position position="387"/>
    </location>
    <ligand>
        <name>Mg(2+)</name>
        <dbReference type="ChEBI" id="CHEBI:18420"/>
    </ligand>
</feature>
<dbReference type="CDD" id="cd00564">
    <property type="entry name" value="TMP_TenI"/>
    <property type="match status" value="1"/>
</dbReference>
<dbReference type="GO" id="GO:0008972">
    <property type="term" value="F:phosphomethylpyrimidine kinase activity"/>
    <property type="evidence" value="ECO:0007669"/>
    <property type="project" value="InterPro"/>
</dbReference>
<keyword evidence="6" id="KW-0067">ATP-binding</keyword>
<feature type="domain" description="Thiamine phosphate synthase/TenI" evidence="14">
    <location>
        <begin position="337"/>
        <end position="506"/>
    </location>
</feature>
<dbReference type="SUPFAM" id="SSF53613">
    <property type="entry name" value="Ribokinase-like"/>
    <property type="match status" value="1"/>
</dbReference>
<dbReference type="SUPFAM" id="SSF51391">
    <property type="entry name" value="Thiamin phosphate synthase"/>
    <property type="match status" value="1"/>
</dbReference>
<comment type="pathway">
    <text evidence="1 13">Cofactor biosynthesis; thiamine diphosphate biosynthesis; thiamine phosphate from 4-amino-2-methyl-5-diphosphomethylpyrimidine and 4-methyl-5-(2-phosphoethyl)-thiazole: step 1/1.</text>
</comment>
<keyword evidence="4" id="KW-0547">Nucleotide-binding</keyword>
<comment type="similarity">
    <text evidence="13">Belongs to the thiamine-phosphate synthase family.</text>
</comment>
<sequence length="542" mass="57490">MSSEHGAVSPADLSAVTQARPLGCALKMRVWTIAGSDSGGGAGIQADLHTMHDLGVHGCSVISAITAQNSVAVKMVDPVLMQTFTAQIDALGLDLPPAAIKIGLLPTRLHVEVLARRLSTVEAPFVVYDPVAIASTGTPMAEPNMLEAVREHLLPRLSLITPNGPELEALTGLPATSPELVRLAARRLRELGARAVLVKGGHLEWSGDLCLDYYQDETREFWLAAPRLDTRHGHGTGCCYASAIAAVVAQDYPVEDAITLARAYLQQGLAAAQGVGAGPGPIAHLGWPDNLAHFPRAVLAGSSLDRRFGLYEASSARLPQGPFAPTEQSLGLYPVVDSVKWLKRLLGAGVKTIQLRIKDLPAAQVAPVIRDAVALGRRHGARLFINDYWQQAIEAGAWGVHLGQEDMETADLAAIQAAGLRLGISTHGYFELMRARELAPSYIALGHIFPTNTKAMPSRPQGLVRLHRYRALMCDWPAVAIGGISEERVAAVKASGVGSIALVSAITASDDWQGATERLLAAVGAGDEPRSASVIREAEHAL</sequence>
<dbReference type="GO" id="GO:0005829">
    <property type="term" value="C:cytosol"/>
    <property type="evidence" value="ECO:0007669"/>
    <property type="project" value="TreeGrafter"/>
</dbReference>
<dbReference type="Gene3D" id="3.20.20.70">
    <property type="entry name" value="Aldolase class I"/>
    <property type="match status" value="1"/>
</dbReference>
<dbReference type="EMBL" id="CP013067">
    <property type="protein sequence ID" value="ALP41414.1"/>
    <property type="molecule type" value="Genomic_DNA"/>
</dbReference>
<evidence type="ECO:0000256" key="8">
    <source>
        <dbReference type="ARBA" id="ARBA00022977"/>
    </source>
</evidence>
<evidence type="ECO:0000256" key="11">
    <source>
        <dbReference type="ARBA" id="ARBA00047851"/>
    </source>
</evidence>
<comment type="catalytic activity">
    <reaction evidence="12 13">
        <text>2-[(2R,5Z)-2-carboxy-4-methylthiazol-5(2H)-ylidene]ethyl phosphate + 4-amino-2-methyl-5-(diphosphooxymethyl)pyrimidine + 2 H(+) = thiamine phosphate + CO2 + diphosphate</text>
        <dbReference type="Rhea" id="RHEA:47844"/>
        <dbReference type="ChEBI" id="CHEBI:15378"/>
        <dbReference type="ChEBI" id="CHEBI:16526"/>
        <dbReference type="ChEBI" id="CHEBI:33019"/>
        <dbReference type="ChEBI" id="CHEBI:37575"/>
        <dbReference type="ChEBI" id="CHEBI:57841"/>
        <dbReference type="ChEBI" id="CHEBI:62899"/>
        <dbReference type="EC" id="2.5.1.3"/>
    </reaction>
</comment>
<reference evidence="16 17" key="2">
    <citation type="journal article" date="2016" name="Genome Announc.">
        <title>Complete Genome Sequence of the Highly Virulent Aeromonas schubertii Strain WL1483, Isolated from Diseased Snakehead Fish (Channa argus) in China.</title>
        <authorList>
            <person name="Liu L."/>
            <person name="Li N."/>
            <person name="Zhang D."/>
            <person name="Fu X."/>
            <person name="Shi C."/>
            <person name="Lin Q."/>
            <person name="Hao G."/>
        </authorList>
    </citation>
    <scope>NUCLEOTIDE SEQUENCE [LARGE SCALE GENOMIC DNA]</scope>
    <source>
        <strain evidence="16 17">WL1483</strain>
    </source>
</reference>
<dbReference type="Gene3D" id="3.40.1190.20">
    <property type="match status" value="1"/>
</dbReference>
<dbReference type="PANTHER" id="PTHR20858:SF17">
    <property type="entry name" value="HYDROXYMETHYLPYRIMIDINE_PHOSPHOMETHYLPYRIMIDINE KINASE THI20-RELATED"/>
    <property type="match status" value="1"/>
</dbReference>
<proteinExistence type="inferred from homology"/>
<comment type="catalytic activity">
    <reaction evidence="10 13">
        <text>4-methyl-5-(2-phosphooxyethyl)-thiazole + 4-amino-2-methyl-5-(diphosphooxymethyl)pyrimidine + H(+) = thiamine phosphate + diphosphate</text>
        <dbReference type="Rhea" id="RHEA:22328"/>
        <dbReference type="ChEBI" id="CHEBI:15378"/>
        <dbReference type="ChEBI" id="CHEBI:33019"/>
        <dbReference type="ChEBI" id="CHEBI:37575"/>
        <dbReference type="ChEBI" id="CHEBI:57841"/>
        <dbReference type="ChEBI" id="CHEBI:58296"/>
        <dbReference type="EC" id="2.5.1.3"/>
    </reaction>
</comment>
<evidence type="ECO:0000256" key="7">
    <source>
        <dbReference type="ARBA" id="ARBA00022842"/>
    </source>
</evidence>
<dbReference type="UniPathway" id="UPA00060">
    <property type="reaction ID" value="UER00138"/>
</dbReference>
<keyword evidence="9" id="KW-0511">Multifunctional enzyme</keyword>
<name>A0A0S2SI95_9GAMM</name>
<protein>
    <recommendedName>
        <fullName evidence="13">Thiamine-phosphate synthase</fullName>
        <shortName evidence="13">TP synthase</shortName>
        <shortName evidence="13">TPS</shortName>
        <ecNumber evidence="13">2.5.1.3</ecNumber>
    </recommendedName>
    <alternativeName>
        <fullName evidence="13">Thiamine-phosphate pyrophosphorylase</fullName>
        <shortName evidence="13">TMP pyrophosphorylase</shortName>
        <shortName evidence="13">TMP-PPase</shortName>
    </alternativeName>
</protein>
<evidence type="ECO:0000256" key="9">
    <source>
        <dbReference type="ARBA" id="ARBA00023268"/>
    </source>
</evidence>
<dbReference type="Pfam" id="PF08543">
    <property type="entry name" value="Phos_pyr_kin"/>
    <property type="match status" value="1"/>
</dbReference>
<dbReference type="InterPro" id="IPR034291">
    <property type="entry name" value="TMP_synthase"/>
</dbReference>
<dbReference type="InterPro" id="IPR022998">
    <property type="entry name" value="ThiamineP_synth_TenI"/>
</dbReference>
<evidence type="ECO:0000256" key="12">
    <source>
        <dbReference type="ARBA" id="ARBA00047883"/>
    </source>
</evidence>
<dbReference type="NCBIfam" id="NF002904">
    <property type="entry name" value="PRK03512.1"/>
    <property type="match status" value="1"/>
</dbReference>
<feature type="binding site" evidence="13">
    <location>
        <position position="386"/>
    </location>
    <ligand>
        <name>4-amino-2-methyl-5-(diphosphooxymethyl)pyrimidine</name>
        <dbReference type="ChEBI" id="CHEBI:57841"/>
    </ligand>
</feature>
<comment type="function">
    <text evidence="13">Condenses 4-methyl-5-(beta-hydroxyethyl)thiazole monophosphate (THZ-P) and 2-methyl-4-amino-5-hydroxymethyl pyrimidine pyrophosphate (HMP-PP) to form thiamine monophosphate (TMP).</text>
</comment>
<evidence type="ECO:0000256" key="13">
    <source>
        <dbReference type="HAMAP-Rule" id="MF_00097"/>
    </source>
</evidence>
<dbReference type="GO" id="GO:0009228">
    <property type="term" value="P:thiamine biosynthetic process"/>
    <property type="evidence" value="ECO:0007669"/>
    <property type="project" value="UniProtKB-KW"/>
</dbReference>
<feature type="domain" description="Pyridoxamine kinase/Phosphomethylpyrimidine kinase" evidence="15">
    <location>
        <begin position="37"/>
        <end position="282"/>
    </location>
</feature>
<keyword evidence="5 16" id="KW-0418">Kinase</keyword>
<dbReference type="RefSeq" id="WP_060587720.1">
    <property type="nucleotide sequence ID" value="NZ_CP013067.1"/>
</dbReference>
<dbReference type="FunFam" id="3.20.20.70:FF:000064">
    <property type="entry name" value="Thiamine-phosphate synthase"/>
    <property type="match status" value="1"/>
</dbReference>
<feature type="binding site" evidence="13">
    <location>
        <position position="425"/>
    </location>
    <ligand>
        <name>4-amino-2-methyl-5-(diphosphooxymethyl)pyrimidine</name>
        <dbReference type="ChEBI" id="CHEBI:57841"/>
    </ligand>
</feature>
<evidence type="ECO:0000259" key="14">
    <source>
        <dbReference type="Pfam" id="PF02581"/>
    </source>
</evidence>
<evidence type="ECO:0000256" key="3">
    <source>
        <dbReference type="ARBA" id="ARBA00022723"/>
    </source>
</evidence>
<dbReference type="Proteomes" id="UP000058114">
    <property type="component" value="Chromosome"/>
</dbReference>
<feature type="binding site" evidence="13">
    <location>
        <begin position="451"/>
        <end position="453"/>
    </location>
    <ligand>
        <name>2-[(2R,5Z)-2-carboxy-4-methylthiazol-5(2H)-ylidene]ethyl phosphate</name>
        <dbReference type="ChEBI" id="CHEBI:62899"/>
    </ligand>
</feature>
<feature type="binding site" evidence="13">
    <location>
        <position position="406"/>
    </location>
    <ligand>
        <name>Mg(2+)</name>
        <dbReference type="ChEBI" id="CHEBI:18420"/>
    </ligand>
</feature>
<dbReference type="InterPro" id="IPR013749">
    <property type="entry name" value="PM/HMP-P_kinase-1"/>
</dbReference>
<dbReference type="CDD" id="cd01169">
    <property type="entry name" value="HMPP_kinase"/>
    <property type="match status" value="1"/>
</dbReference>
<accession>A0A0S2SI95</accession>
<keyword evidence="8 13" id="KW-0784">Thiamine biosynthesis</keyword>
<dbReference type="Pfam" id="PF02581">
    <property type="entry name" value="TMP-TENI"/>
    <property type="match status" value="1"/>
</dbReference>
<keyword evidence="3 13" id="KW-0479">Metal-binding</keyword>
<evidence type="ECO:0000256" key="2">
    <source>
        <dbReference type="ARBA" id="ARBA00022679"/>
    </source>
</evidence>
<dbReference type="NCBIfam" id="TIGR00097">
    <property type="entry name" value="HMP-P_kinase"/>
    <property type="match status" value="1"/>
</dbReference>
<evidence type="ECO:0000256" key="10">
    <source>
        <dbReference type="ARBA" id="ARBA00047334"/>
    </source>
</evidence>
<dbReference type="GO" id="GO:0004789">
    <property type="term" value="F:thiamine-phosphate diphosphorylase activity"/>
    <property type="evidence" value="ECO:0007669"/>
    <property type="project" value="UniProtKB-UniRule"/>
</dbReference>
<gene>
    <name evidence="13" type="primary">thiE</name>
    <name evidence="16" type="ORF">WL1483_1995</name>
</gene>
<evidence type="ECO:0000256" key="5">
    <source>
        <dbReference type="ARBA" id="ARBA00022777"/>
    </source>
</evidence>
<evidence type="ECO:0000256" key="4">
    <source>
        <dbReference type="ARBA" id="ARBA00022741"/>
    </source>
</evidence>